<proteinExistence type="predicted"/>
<dbReference type="EMBL" id="LAYJ01000112">
    <property type="protein sequence ID" value="KKI50339.1"/>
    <property type="molecule type" value="Genomic_DNA"/>
</dbReference>
<accession>A0A0M2NCU9</accession>
<sequence length="61" mass="6869">MEEWHCACKAVNEIKTTTIYAAGILGYFMKKNNALTTAIVIVDQFESTDNSNKKRLKETGQ</sequence>
<gene>
    <name evidence="1" type="ORF">CHK_2402</name>
</gene>
<dbReference type="Proteomes" id="UP000034076">
    <property type="component" value="Unassembled WGS sequence"/>
</dbReference>
<evidence type="ECO:0000313" key="2">
    <source>
        <dbReference type="Proteomes" id="UP000034076"/>
    </source>
</evidence>
<keyword evidence="2" id="KW-1185">Reference proteome</keyword>
<name>A0A0M2NCU9_9FIRM</name>
<dbReference type="STRING" id="270498.CHK_2402"/>
<dbReference type="AlphaFoldDB" id="A0A0M2NCU9"/>
<comment type="caution">
    <text evidence="1">The sequence shown here is derived from an EMBL/GenBank/DDBJ whole genome shotgun (WGS) entry which is preliminary data.</text>
</comment>
<dbReference type="RefSeq" id="WP_046444192.1">
    <property type="nucleotide sequence ID" value="NZ_CAUERS010000016.1"/>
</dbReference>
<evidence type="ECO:0000313" key="1">
    <source>
        <dbReference type="EMBL" id="KKI50339.1"/>
    </source>
</evidence>
<reference evidence="1 2" key="1">
    <citation type="submission" date="2015-04" db="EMBL/GenBank/DDBJ databases">
        <title>Draft genome sequence of bacteremic isolate Catabacter hongkongensis type strain HKU16T.</title>
        <authorList>
            <person name="Lau S.K."/>
            <person name="Teng J.L."/>
            <person name="Huang Y."/>
            <person name="Curreem S.O."/>
            <person name="Tsui S.K."/>
            <person name="Woo P.C."/>
        </authorList>
    </citation>
    <scope>NUCLEOTIDE SEQUENCE [LARGE SCALE GENOMIC DNA]</scope>
    <source>
        <strain evidence="1 2">HKU16</strain>
    </source>
</reference>
<organism evidence="1 2">
    <name type="scientific">Christensenella hongkongensis</name>
    <dbReference type="NCBI Taxonomy" id="270498"/>
    <lineage>
        <taxon>Bacteria</taxon>
        <taxon>Bacillati</taxon>
        <taxon>Bacillota</taxon>
        <taxon>Clostridia</taxon>
        <taxon>Christensenellales</taxon>
        <taxon>Christensenellaceae</taxon>
        <taxon>Christensenella</taxon>
    </lineage>
</organism>
<protein>
    <submittedName>
        <fullName evidence="1">Uncharacterized protein</fullName>
    </submittedName>
</protein>